<evidence type="ECO:0000313" key="2">
    <source>
        <dbReference type="EMBL" id="KAJ7323298.1"/>
    </source>
</evidence>
<dbReference type="Proteomes" id="UP001218218">
    <property type="component" value="Unassembled WGS sequence"/>
</dbReference>
<dbReference type="EMBL" id="JARIHO010000047">
    <property type="protein sequence ID" value="KAJ7323298.1"/>
    <property type="molecule type" value="Genomic_DNA"/>
</dbReference>
<name>A0AAD7EGK1_9AGAR</name>
<feature type="transmembrane region" description="Helical" evidence="1">
    <location>
        <begin position="116"/>
        <end position="138"/>
    </location>
</feature>
<feature type="transmembrane region" description="Helical" evidence="1">
    <location>
        <begin position="77"/>
        <end position="95"/>
    </location>
</feature>
<comment type="caution">
    <text evidence="2">The sequence shown here is derived from an EMBL/GenBank/DDBJ whole genome shotgun (WGS) entry which is preliminary data.</text>
</comment>
<reference evidence="2" key="1">
    <citation type="submission" date="2023-03" db="EMBL/GenBank/DDBJ databases">
        <title>Massive genome expansion in bonnet fungi (Mycena s.s.) driven by repeated elements and novel gene families across ecological guilds.</title>
        <authorList>
            <consortium name="Lawrence Berkeley National Laboratory"/>
            <person name="Harder C.B."/>
            <person name="Miyauchi S."/>
            <person name="Viragh M."/>
            <person name="Kuo A."/>
            <person name="Thoen E."/>
            <person name="Andreopoulos B."/>
            <person name="Lu D."/>
            <person name="Skrede I."/>
            <person name="Drula E."/>
            <person name="Henrissat B."/>
            <person name="Morin E."/>
            <person name="Kohler A."/>
            <person name="Barry K."/>
            <person name="LaButti K."/>
            <person name="Morin E."/>
            <person name="Salamov A."/>
            <person name="Lipzen A."/>
            <person name="Mereny Z."/>
            <person name="Hegedus B."/>
            <person name="Baldrian P."/>
            <person name="Stursova M."/>
            <person name="Weitz H."/>
            <person name="Taylor A."/>
            <person name="Grigoriev I.V."/>
            <person name="Nagy L.G."/>
            <person name="Martin F."/>
            <person name="Kauserud H."/>
        </authorList>
    </citation>
    <scope>NUCLEOTIDE SEQUENCE</scope>
    <source>
        <strain evidence="2">CBHHK002</strain>
    </source>
</reference>
<keyword evidence="3" id="KW-1185">Reference proteome</keyword>
<feature type="transmembrane region" description="Helical" evidence="1">
    <location>
        <begin position="12"/>
        <end position="31"/>
    </location>
</feature>
<protein>
    <submittedName>
        <fullName evidence="2">Uncharacterized protein</fullName>
    </submittedName>
</protein>
<evidence type="ECO:0000313" key="3">
    <source>
        <dbReference type="Proteomes" id="UP001218218"/>
    </source>
</evidence>
<keyword evidence="1" id="KW-1133">Transmembrane helix</keyword>
<accession>A0AAD7EGK1</accession>
<sequence length="177" mass="18797">MMGTVQITDTILCGLDSLLFLTVLALGFLLINLACNSRCSAAGAIALEDGTAGPTATTPPTGADDAAPVPPASESSAWSSLTSLAFFTYSCSLGFRFTRRAMAFSHRPMLQNIGDLVVYLLRGFAVLFVAFLLMRFVAYLKLKFTPAETADSADTPPVVFAEGIREEVAATKEEKAT</sequence>
<proteinExistence type="predicted"/>
<keyword evidence="1" id="KW-0472">Membrane</keyword>
<organism evidence="2 3">
    <name type="scientific">Mycena albidolilacea</name>
    <dbReference type="NCBI Taxonomy" id="1033008"/>
    <lineage>
        <taxon>Eukaryota</taxon>
        <taxon>Fungi</taxon>
        <taxon>Dikarya</taxon>
        <taxon>Basidiomycota</taxon>
        <taxon>Agaricomycotina</taxon>
        <taxon>Agaricomycetes</taxon>
        <taxon>Agaricomycetidae</taxon>
        <taxon>Agaricales</taxon>
        <taxon>Marasmiineae</taxon>
        <taxon>Mycenaceae</taxon>
        <taxon>Mycena</taxon>
    </lineage>
</organism>
<keyword evidence="1" id="KW-0812">Transmembrane</keyword>
<dbReference type="AlphaFoldDB" id="A0AAD7EGK1"/>
<gene>
    <name evidence="2" type="ORF">DFH08DRAFT_969369</name>
</gene>
<evidence type="ECO:0000256" key="1">
    <source>
        <dbReference type="SAM" id="Phobius"/>
    </source>
</evidence>